<organism evidence="7 8">
    <name type="scientific">Chrysophaeum taylorii</name>
    <dbReference type="NCBI Taxonomy" id="2483200"/>
    <lineage>
        <taxon>Eukaryota</taxon>
        <taxon>Sar</taxon>
        <taxon>Stramenopiles</taxon>
        <taxon>Ochrophyta</taxon>
        <taxon>Pelagophyceae</taxon>
        <taxon>Pelagomonadales</taxon>
        <taxon>Pelagomonadaceae</taxon>
        <taxon>Chrysophaeum</taxon>
    </lineage>
</organism>
<dbReference type="SUPFAM" id="SSF55315">
    <property type="entry name" value="L30e-like"/>
    <property type="match status" value="1"/>
</dbReference>
<dbReference type="Pfam" id="PF01248">
    <property type="entry name" value="Ribosomal_L7Ae"/>
    <property type="match status" value="1"/>
</dbReference>
<dbReference type="GO" id="GO:0003723">
    <property type="term" value="F:RNA binding"/>
    <property type="evidence" value="ECO:0007669"/>
    <property type="project" value="UniProtKB-UniRule"/>
</dbReference>
<evidence type="ECO:0000256" key="4">
    <source>
        <dbReference type="RuleBase" id="RU367042"/>
    </source>
</evidence>
<feature type="region of interest" description="Disordered" evidence="5">
    <location>
        <begin position="1"/>
        <end position="35"/>
    </location>
</feature>
<dbReference type="Gene3D" id="3.30.1330.30">
    <property type="match status" value="1"/>
</dbReference>
<evidence type="ECO:0000313" key="8">
    <source>
        <dbReference type="Proteomes" id="UP001230188"/>
    </source>
</evidence>
<dbReference type="InterPro" id="IPR004038">
    <property type="entry name" value="Ribosomal_eL8/eL30/eS12/Gad45"/>
</dbReference>
<dbReference type="InterPro" id="IPR004037">
    <property type="entry name" value="Ribosomal_eL8-like_CS"/>
</dbReference>
<evidence type="ECO:0000256" key="5">
    <source>
        <dbReference type="SAM" id="MobiDB-lite"/>
    </source>
</evidence>
<keyword evidence="8" id="KW-1185">Reference proteome</keyword>
<dbReference type="PRINTS" id="PR00881">
    <property type="entry name" value="L7ARS6FAMILY"/>
</dbReference>
<evidence type="ECO:0000259" key="6">
    <source>
        <dbReference type="Pfam" id="PF01248"/>
    </source>
</evidence>
<feature type="compositionally biased region" description="Basic and acidic residues" evidence="5">
    <location>
        <begin position="1"/>
        <end position="11"/>
    </location>
</feature>
<dbReference type="PROSITE" id="PS01082">
    <property type="entry name" value="RIBOSOMAL_L7AE"/>
    <property type="match status" value="1"/>
</dbReference>
<comment type="similarity">
    <text evidence="1 4">Belongs to the eukaryotic ribosomal protein eL8 family.</text>
</comment>
<dbReference type="GO" id="GO:0022625">
    <property type="term" value="C:cytosolic large ribosomal subunit"/>
    <property type="evidence" value="ECO:0007669"/>
    <property type="project" value="UniProtKB-UniRule"/>
</dbReference>
<dbReference type="PANTHER" id="PTHR23105">
    <property type="entry name" value="RIBOSOMAL PROTEIN L7AE FAMILY MEMBER"/>
    <property type="match status" value="1"/>
</dbReference>
<proteinExistence type="inferred from homology"/>
<accession>A0AAD7U9L2</accession>
<dbReference type="InterPro" id="IPR018492">
    <property type="entry name" value="Ribosomal_eL8/Nhp2"/>
</dbReference>
<dbReference type="AlphaFoldDB" id="A0AAD7U9L2"/>
<keyword evidence="2 4" id="KW-0689">Ribosomal protein</keyword>
<evidence type="ECO:0000256" key="2">
    <source>
        <dbReference type="ARBA" id="ARBA00022980"/>
    </source>
</evidence>
<evidence type="ECO:0000256" key="1">
    <source>
        <dbReference type="ARBA" id="ARBA00007337"/>
    </source>
</evidence>
<dbReference type="Proteomes" id="UP001230188">
    <property type="component" value="Unassembled WGS sequence"/>
</dbReference>
<dbReference type="FunFam" id="3.30.1330.30:FF:000003">
    <property type="entry name" value="60S ribosomal protein L7a"/>
    <property type="match status" value="1"/>
</dbReference>
<evidence type="ECO:0000256" key="3">
    <source>
        <dbReference type="ARBA" id="ARBA00023274"/>
    </source>
</evidence>
<dbReference type="InterPro" id="IPR029064">
    <property type="entry name" value="Ribosomal_eL30-like_sf"/>
</dbReference>
<dbReference type="GO" id="GO:0042254">
    <property type="term" value="P:ribosome biogenesis"/>
    <property type="evidence" value="ECO:0007669"/>
    <property type="project" value="InterPro"/>
</dbReference>
<reference evidence="7" key="1">
    <citation type="submission" date="2023-01" db="EMBL/GenBank/DDBJ databases">
        <title>Metagenome sequencing of chrysophaentin producing Chrysophaeum taylorii.</title>
        <authorList>
            <person name="Davison J."/>
            <person name="Bewley C."/>
        </authorList>
    </citation>
    <scope>NUCLEOTIDE SEQUENCE</scope>
    <source>
        <strain evidence="7">NIES-1699</strain>
    </source>
</reference>
<gene>
    <name evidence="7" type="ORF">CTAYLR_007924</name>
</gene>
<evidence type="ECO:0000313" key="7">
    <source>
        <dbReference type="EMBL" id="KAJ8600558.1"/>
    </source>
</evidence>
<dbReference type="InterPro" id="IPR001921">
    <property type="entry name" value="Ribosomal_eL8_euk"/>
</dbReference>
<comment type="caution">
    <text evidence="7">The sequence shown here is derived from an EMBL/GenBank/DDBJ whole genome shotgun (WGS) entry which is preliminary data.</text>
</comment>
<name>A0AAD7U9L2_9STRA</name>
<sequence length="256" mass="29157">MPSKSKAPEPKKPKKEKKSDPLFQPAPRNFRIGGDIRPTRDLSRFVKWPRYVRLQRQKKILQQRLKVPPALHQFSQTIDKNQTAELLKLLKKYQPEDAAAKEKRIKAAAEAKAAGTEVETKAPVVVKFGLKHVTYLIEQKKAKLVVIAHDVDPIELVVWLPALCRKMDVPYCIMKGKSRLGHIVHQKKTAVCCLTGVKKEDQHTLELFRNAFNTQYNNNTQHTRKWGGGIMGLKTQAKLAKREKAIAAELAKKAQY</sequence>
<protein>
    <recommendedName>
        <fullName evidence="4">60S ribosomal protein L7a</fullName>
    </recommendedName>
</protein>
<dbReference type="PRINTS" id="PR00882">
    <property type="entry name" value="RIBOSOMALL7A"/>
</dbReference>
<feature type="domain" description="Ribosomal protein eL8/eL30/eS12/Gadd45" evidence="6">
    <location>
        <begin position="123"/>
        <end position="204"/>
    </location>
</feature>
<dbReference type="InterPro" id="IPR050257">
    <property type="entry name" value="eL8/uL1-like"/>
</dbReference>
<keyword evidence="3 4" id="KW-0687">Ribonucleoprotein</keyword>
<dbReference type="EMBL" id="JAQMWT010000498">
    <property type="protein sequence ID" value="KAJ8600558.1"/>
    <property type="molecule type" value="Genomic_DNA"/>
</dbReference>
<comment type="function">
    <text evidence="4">Component of the ribosome.</text>
</comment>